<protein>
    <submittedName>
        <fullName evidence="5">Membrane-bound lytic murein transglycosylase D</fullName>
    </submittedName>
</protein>
<dbReference type="GO" id="GO:0000270">
    <property type="term" value="P:peptidoglycan metabolic process"/>
    <property type="evidence" value="ECO:0007669"/>
    <property type="project" value="InterPro"/>
</dbReference>
<dbReference type="SUPFAM" id="SSF53955">
    <property type="entry name" value="Lysozyme-like"/>
    <property type="match status" value="1"/>
</dbReference>
<dbReference type="InterPro" id="IPR018392">
    <property type="entry name" value="LysM"/>
</dbReference>
<feature type="chain" id="PRO_5020791820" evidence="3">
    <location>
        <begin position="20"/>
        <end position="542"/>
    </location>
</feature>
<comment type="caution">
    <text evidence="5">The sequence shown here is derived from an EMBL/GenBank/DDBJ whole genome shotgun (WGS) entry which is preliminary data.</text>
</comment>
<evidence type="ECO:0000313" key="5">
    <source>
        <dbReference type="EMBL" id="TDY00083.1"/>
    </source>
</evidence>
<dbReference type="SUPFAM" id="SSF54106">
    <property type="entry name" value="LysM domain"/>
    <property type="match status" value="3"/>
</dbReference>
<sequence>MRRLFLVALIAAITGCTLPTSNPPTDSSDSRAEQTAEVADSVATDTPFPILVRNEPVTEQDPDEAGTPEDLWERVRAGFSLPDIEHPQIKQQLNWYASHPEYMQRVVQRARPYLYYIVETLEQHDLPMEIALLPIVESAFQPFAYSHGRASGIWQFIPATGRLYGLKQDWWYDGRRDIYASTRAAAKFLKRMNDYYDGDWMHALASYNSGLGNVNRAIRRNKARNRSTDFFALSLPRETQAYVPKLLALKKLIADPQAYGIEIDTIANRPYFTRVELERQIDLAKAAEMANMELDELYRLNPGFNRWATAPDGPHYLLLPVEQAEPFKSALAELPAEQMISWQRHRIRQGETLSGIASRYNTSIRSLKRINQLRGDLLRAGQSLTIPVASQQAENYRLSQAQRTQRKQNRPRKGNKITHVVQPGDTFWGLARRHGVSVRALAGWNAMAPGDPLKPGQSLVIWSRSDEQLSTLNSGQLAAPPTRSMTRRIGYRVRKGDSLARISQKFRVSIGQLRKWNNLPRGKYLQPGQRLTLYVDVMQTSS</sequence>
<feature type="region of interest" description="Disordered" evidence="2">
    <location>
        <begin position="398"/>
        <end position="417"/>
    </location>
</feature>
<dbReference type="PROSITE" id="PS51782">
    <property type="entry name" value="LYSM"/>
    <property type="match status" value="3"/>
</dbReference>
<feature type="domain" description="LysM" evidence="4">
    <location>
        <begin position="417"/>
        <end position="461"/>
    </location>
</feature>
<dbReference type="AlphaFoldDB" id="A0A4R8ISD0"/>
<dbReference type="Pfam" id="PF01464">
    <property type="entry name" value="SLT"/>
    <property type="match status" value="1"/>
</dbReference>
<dbReference type="Proteomes" id="UP000294914">
    <property type="component" value="Unassembled WGS sequence"/>
</dbReference>
<evidence type="ECO:0000256" key="1">
    <source>
        <dbReference type="ARBA" id="ARBA00007734"/>
    </source>
</evidence>
<dbReference type="PROSITE" id="PS51257">
    <property type="entry name" value="PROKAR_LIPOPROTEIN"/>
    <property type="match status" value="1"/>
</dbReference>
<dbReference type="InterPro" id="IPR000189">
    <property type="entry name" value="Transglyc_AS"/>
</dbReference>
<name>A0A4R8ISD0_9GAMM</name>
<dbReference type="SMART" id="SM00257">
    <property type="entry name" value="LysM"/>
    <property type="match status" value="3"/>
</dbReference>
<dbReference type="PANTHER" id="PTHR33734">
    <property type="entry name" value="LYSM DOMAIN-CONTAINING GPI-ANCHORED PROTEIN 2"/>
    <property type="match status" value="1"/>
</dbReference>
<feature type="domain" description="LysM" evidence="4">
    <location>
        <begin position="489"/>
        <end position="533"/>
    </location>
</feature>
<dbReference type="Gene3D" id="1.10.530.10">
    <property type="match status" value="1"/>
</dbReference>
<organism evidence="5 6">
    <name type="scientific">Thiohalophilus thiocyanatoxydans</name>
    <dbReference type="NCBI Taxonomy" id="381308"/>
    <lineage>
        <taxon>Bacteria</taxon>
        <taxon>Pseudomonadati</taxon>
        <taxon>Pseudomonadota</taxon>
        <taxon>Gammaproteobacteria</taxon>
        <taxon>Thiohalomonadales</taxon>
        <taxon>Thiohalophilaceae</taxon>
        <taxon>Thiohalophilus</taxon>
    </lineage>
</organism>
<dbReference type="Pfam" id="PF01476">
    <property type="entry name" value="LysM"/>
    <property type="match status" value="3"/>
</dbReference>
<gene>
    <name evidence="5" type="ORF">EDC23_2252</name>
</gene>
<dbReference type="GO" id="GO:0016020">
    <property type="term" value="C:membrane"/>
    <property type="evidence" value="ECO:0007669"/>
    <property type="project" value="InterPro"/>
</dbReference>
<dbReference type="GO" id="GO:0008932">
    <property type="term" value="F:lytic endotransglycosylase activity"/>
    <property type="evidence" value="ECO:0007669"/>
    <property type="project" value="TreeGrafter"/>
</dbReference>
<feature type="region of interest" description="Disordered" evidence="2">
    <location>
        <begin position="17"/>
        <end position="39"/>
    </location>
</feature>
<dbReference type="RefSeq" id="WP_134084535.1">
    <property type="nucleotide sequence ID" value="NZ_SOQX01000006.1"/>
</dbReference>
<dbReference type="Gene3D" id="3.10.350.10">
    <property type="entry name" value="LysM domain"/>
    <property type="match status" value="3"/>
</dbReference>
<evidence type="ECO:0000256" key="3">
    <source>
        <dbReference type="SAM" id="SignalP"/>
    </source>
</evidence>
<evidence type="ECO:0000259" key="4">
    <source>
        <dbReference type="PROSITE" id="PS51782"/>
    </source>
</evidence>
<dbReference type="PANTHER" id="PTHR33734:SF22">
    <property type="entry name" value="MEMBRANE-BOUND LYTIC MUREIN TRANSGLYCOSYLASE D"/>
    <property type="match status" value="1"/>
</dbReference>
<dbReference type="CDD" id="cd00118">
    <property type="entry name" value="LysM"/>
    <property type="match status" value="3"/>
</dbReference>
<evidence type="ECO:0000313" key="6">
    <source>
        <dbReference type="Proteomes" id="UP000294914"/>
    </source>
</evidence>
<feature type="domain" description="LysM" evidence="4">
    <location>
        <begin position="343"/>
        <end position="386"/>
    </location>
</feature>
<feature type="signal peptide" evidence="3">
    <location>
        <begin position="1"/>
        <end position="19"/>
    </location>
</feature>
<dbReference type="InterPro" id="IPR023346">
    <property type="entry name" value="Lysozyme-like_dom_sf"/>
</dbReference>
<keyword evidence="3" id="KW-0732">Signal</keyword>
<comment type="similarity">
    <text evidence="1">Belongs to the transglycosylase Slt family.</text>
</comment>
<dbReference type="CDD" id="cd16894">
    <property type="entry name" value="MltD-like"/>
    <property type="match status" value="1"/>
</dbReference>
<reference evidence="5 6" key="1">
    <citation type="submission" date="2019-03" db="EMBL/GenBank/DDBJ databases">
        <title>Genomic Encyclopedia of Type Strains, Phase IV (KMG-IV): sequencing the most valuable type-strain genomes for metagenomic binning, comparative biology and taxonomic classification.</title>
        <authorList>
            <person name="Goeker M."/>
        </authorList>
    </citation>
    <scope>NUCLEOTIDE SEQUENCE [LARGE SCALE GENOMIC DNA]</scope>
    <source>
        <strain evidence="5 6">DSM 16326</strain>
    </source>
</reference>
<keyword evidence="6" id="KW-1185">Reference proteome</keyword>
<evidence type="ECO:0000256" key="2">
    <source>
        <dbReference type="SAM" id="MobiDB-lite"/>
    </source>
</evidence>
<feature type="compositionally biased region" description="Basic residues" evidence="2">
    <location>
        <begin position="404"/>
        <end position="416"/>
    </location>
</feature>
<dbReference type="OrthoDB" id="9815002at2"/>
<dbReference type="EMBL" id="SOQX01000006">
    <property type="protein sequence ID" value="TDY00083.1"/>
    <property type="molecule type" value="Genomic_DNA"/>
</dbReference>
<proteinExistence type="inferred from homology"/>
<dbReference type="InterPro" id="IPR036779">
    <property type="entry name" value="LysM_dom_sf"/>
</dbReference>
<dbReference type="PROSITE" id="PS00922">
    <property type="entry name" value="TRANSGLYCOSYLASE"/>
    <property type="match status" value="1"/>
</dbReference>
<dbReference type="InterPro" id="IPR008258">
    <property type="entry name" value="Transglycosylase_SLT_dom_1"/>
</dbReference>
<accession>A0A4R8ISD0</accession>